<dbReference type="NCBIfam" id="TIGR04183">
    <property type="entry name" value="Por_Secre_tail"/>
    <property type="match status" value="1"/>
</dbReference>
<evidence type="ECO:0000259" key="3">
    <source>
        <dbReference type="Pfam" id="PF18962"/>
    </source>
</evidence>
<evidence type="ECO:0000313" key="4">
    <source>
        <dbReference type="EMBL" id="GAA0873613.1"/>
    </source>
</evidence>
<proteinExistence type="predicted"/>
<dbReference type="InterPro" id="IPR026444">
    <property type="entry name" value="Secre_tail"/>
</dbReference>
<keyword evidence="1 2" id="KW-0732">Signal</keyword>
<dbReference type="RefSeq" id="WP_343783817.1">
    <property type="nucleotide sequence ID" value="NZ_BAAAFH010000001.1"/>
</dbReference>
<dbReference type="EMBL" id="BAAAFH010000001">
    <property type="protein sequence ID" value="GAA0873613.1"/>
    <property type="molecule type" value="Genomic_DNA"/>
</dbReference>
<sequence length="990" mass="104200">MNKRIRLQVFAAFVLLTTFSFAQPTYEWSYSDGTASSDGGYDVHIDNAGNNYMLVARYNATSIPSARMYKKDPAGNLLMMKTLTSNLGVRFFEMTTDASGNIYLTGEFEGTTDLDPNSGVESATSQGDSDSFILKLTASGAFDWVKTFGGSDRDQPRSIQVAADGSVYTVGSFWGTVDFDPGAGVASLSSEGNSDVFIQKLDNNGDFLWVKQLGGAGYDTGVSLILDELGNPIVTGAVQSTVDLDPGVGTVSYTSNGFKDVFILKLNTSGDYIWSKTIGGVNSDTSRDININSAGDIVVTGEFRGTVDFDPNAGVSELTSIGSPYDCFVLQLDASGNYLWAKNFGGVGGHGSGAGIAIDADDNVYITGDFDEACDFDPGAGEYILDVPDEDYFVVKLDVTGDFVWAFNSGGLVPANGESIAVDANNNVLVVGSFRGIRDFDPGTGEHTMTSNGGFDYYQLMLSQACITTTITPDVTSLTAISDECSVSTLVAPTASTNCGEVITGTHDATLPITTTTTITWTYDDGNGNTSTQTQEVIIDDVTSPVADVATLSDIIAECEVTSLTAPTATDNCTGAITGTNNATLPITTTTTITWTYDDGNGNTTTQTQEVIIDDVTSPVADVAALSDITAECEVTSLTAPTATDNCTGAITGTHDATFPIATTTTITWTYDDGNGNTSTQTQEVIIDDVTSPVADVAALSDIIAECEVTSLTAPTATDNCTGAITGTNNATLPITTTTTITWTYDDGNGNTTTQTQEVIIDDVTSPVADVAALSDITAECEVTSLTAPTATDNCTGAITGTHNATLPITTSTTITWTYDDGNGNTSVQTQDIVIASIDNTITQEDALTLTANASGYSYQWLDCNNGNTPINGETNQTFVATDNGSYAVEIDNGTCMVISDCIQVTSVGIKDNVFNTIRVYPNPTNGQITISSESEFIKVIVMDALGKKVKEKSLDSVSSYTVELPEEPGIYFVSVKVKGNVYTTRVVKM</sequence>
<keyword evidence="5" id="KW-1185">Reference proteome</keyword>
<dbReference type="InterPro" id="IPR052918">
    <property type="entry name" value="Motility_Chemotaxis_Reg"/>
</dbReference>
<name>A0ABN1MK53_9FLAO</name>
<dbReference type="Pfam" id="PF18962">
    <property type="entry name" value="Por_Secre_tail"/>
    <property type="match status" value="1"/>
</dbReference>
<dbReference type="PANTHER" id="PTHR35580">
    <property type="entry name" value="CELL SURFACE GLYCOPROTEIN (S-LAYER PROTEIN)-LIKE PROTEIN"/>
    <property type="match status" value="1"/>
</dbReference>
<feature type="signal peptide" evidence="2">
    <location>
        <begin position="1"/>
        <end position="22"/>
    </location>
</feature>
<evidence type="ECO:0000256" key="1">
    <source>
        <dbReference type="ARBA" id="ARBA00022729"/>
    </source>
</evidence>
<gene>
    <name evidence="4" type="ORF">GCM10009118_00210</name>
</gene>
<evidence type="ECO:0000313" key="5">
    <source>
        <dbReference type="Proteomes" id="UP001501126"/>
    </source>
</evidence>
<reference evidence="4 5" key="1">
    <citation type="journal article" date="2019" name="Int. J. Syst. Evol. Microbiol.">
        <title>The Global Catalogue of Microorganisms (GCM) 10K type strain sequencing project: providing services to taxonomists for standard genome sequencing and annotation.</title>
        <authorList>
            <consortium name="The Broad Institute Genomics Platform"/>
            <consortium name="The Broad Institute Genome Sequencing Center for Infectious Disease"/>
            <person name="Wu L."/>
            <person name="Ma J."/>
        </authorList>
    </citation>
    <scope>NUCLEOTIDE SEQUENCE [LARGE SCALE GENOMIC DNA]</scope>
    <source>
        <strain evidence="4 5">JCM 16083</strain>
    </source>
</reference>
<accession>A0ABN1MK53</accession>
<dbReference type="SUPFAM" id="SSF63829">
    <property type="entry name" value="Calcium-dependent phosphotriesterase"/>
    <property type="match status" value="1"/>
</dbReference>
<feature type="chain" id="PRO_5045232501" description="Secretion system C-terminal sorting domain-containing protein" evidence="2">
    <location>
        <begin position="23"/>
        <end position="990"/>
    </location>
</feature>
<evidence type="ECO:0000256" key="2">
    <source>
        <dbReference type="SAM" id="SignalP"/>
    </source>
</evidence>
<protein>
    <recommendedName>
        <fullName evidence="3">Secretion system C-terminal sorting domain-containing protein</fullName>
    </recommendedName>
</protein>
<dbReference type="PANTHER" id="PTHR35580:SF1">
    <property type="entry name" value="PHYTASE-LIKE DOMAIN-CONTAINING PROTEIN"/>
    <property type="match status" value="1"/>
</dbReference>
<comment type="caution">
    <text evidence="4">The sequence shown here is derived from an EMBL/GenBank/DDBJ whole genome shotgun (WGS) entry which is preliminary data.</text>
</comment>
<dbReference type="Proteomes" id="UP001501126">
    <property type="component" value="Unassembled WGS sequence"/>
</dbReference>
<organism evidence="4 5">
    <name type="scientific">Wandonia haliotis</name>
    <dbReference type="NCBI Taxonomy" id="574963"/>
    <lineage>
        <taxon>Bacteria</taxon>
        <taxon>Pseudomonadati</taxon>
        <taxon>Bacteroidota</taxon>
        <taxon>Flavobacteriia</taxon>
        <taxon>Flavobacteriales</taxon>
        <taxon>Crocinitomicaceae</taxon>
        <taxon>Wandonia</taxon>
    </lineage>
</organism>
<feature type="domain" description="Secretion system C-terminal sorting" evidence="3">
    <location>
        <begin position="920"/>
        <end position="987"/>
    </location>
</feature>